<dbReference type="Proteomes" id="UP000010795">
    <property type="component" value="Chromosome"/>
</dbReference>
<evidence type="ECO:0000313" key="1">
    <source>
        <dbReference type="EMBL" id="AGA57380.1"/>
    </source>
</evidence>
<dbReference type="eggNOG" id="COG1794">
    <property type="taxonomic scope" value="Bacteria"/>
</dbReference>
<dbReference type="HOGENOM" id="CLU_055360_4_1_9"/>
<dbReference type="EMBL" id="CP003255">
    <property type="protein sequence ID" value="AGA57380.1"/>
    <property type="molecule type" value="Genomic_DNA"/>
</dbReference>
<gene>
    <name evidence="1" type="ordered locus">Theco_1214</name>
</gene>
<dbReference type="RefSeq" id="WP_015254137.1">
    <property type="nucleotide sequence ID" value="NC_019897.1"/>
</dbReference>
<reference evidence="2" key="1">
    <citation type="submission" date="2012-01" db="EMBL/GenBank/DDBJ databases">
        <title>Complete sequence of chromosome of Thermobacillus composti KWC4.</title>
        <authorList>
            <person name="Lucas S."/>
            <person name="Han J."/>
            <person name="Lapidus A."/>
            <person name="Cheng J.-F."/>
            <person name="Goodwin L."/>
            <person name="Pitluck S."/>
            <person name="Peters L."/>
            <person name="Ovchinnikova G."/>
            <person name="Teshima H."/>
            <person name="Detter J.C."/>
            <person name="Han C."/>
            <person name="Tapia R."/>
            <person name="Land M."/>
            <person name="Hauser L."/>
            <person name="Kyrpides N."/>
            <person name="Ivanova N."/>
            <person name="Pagani I."/>
            <person name="Anderson I."/>
            <person name="Woyke T."/>
        </authorList>
    </citation>
    <scope>NUCLEOTIDE SEQUENCE [LARGE SCALE GENOMIC DNA]</scope>
    <source>
        <strain evidence="2">DSM 18247 / JCM 13945 / KWC4</strain>
    </source>
</reference>
<accession>L0EE11</accession>
<name>L0EE11_THECK</name>
<protein>
    <submittedName>
        <fullName evidence="1">Uncharacterized protein</fullName>
    </submittedName>
</protein>
<dbReference type="SUPFAM" id="SSF53681">
    <property type="entry name" value="Aspartate/glutamate racemase"/>
    <property type="match status" value="1"/>
</dbReference>
<dbReference type="InterPro" id="IPR001920">
    <property type="entry name" value="Asp/Glu_race"/>
</dbReference>
<organism evidence="1 2">
    <name type="scientific">Thermobacillus composti (strain DSM 18247 / JCM 13945 / KWC4)</name>
    <dbReference type="NCBI Taxonomy" id="717605"/>
    <lineage>
        <taxon>Bacteria</taxon>
        <taxon>Bacillati</taxon>
        <taxon>Bacillota</taxon>
        <taxon>Bacilli</taxon>
        <taxon>Bacillales</taxon>
        <taxon>Paenibacillaceae</taxon>
        <taxon>Thermobacillus</taxon>
    </lineage>
</organism>
<dbReference type="Gene3D" id="3.40.50.1860">
    <property type="match status" value="1"/>
</dbReference>
<evidence type="ECO:0000313" key="2">
    <source>
        <dbReference type="Proteomes" id="UP000010795"/>
    </source>
</evidence>
<dbReference type="GO" id="GO:0016855">
    <property type="term" value="F:racemase and epimerase activity, acting on amino acids and derivatives"/>
    <property type="evidence" value="ECO:0007669"/>
    <property type="project" value="InterPro"/>
</dbReference>
<keyword evidence="2" id="KW-1185">Reference proteome</keyword>
<proteinExistence type="predicted"/>
<sequence length="77" mass="8587">MRTIGLLVGMSRQSTMEYYRIINEEAARRLGGLHSAKIVLYSVDFSEIEEMQRRGDWEAAGAHLAEAESAVKMALNG</sequence>
<dbReference type="STRING" id="717605.Theco_1214"/>
<dbReference type="KEGG" id="tco:Theco_1214"/>
<dbReference type="AlphaFoldDB" id="L0EE11"/>